<dbReference type="PANTHER" id="PTHR10954">
    <property type="entry name" value="RIBONUCLEASE H2 SUBUNIT A"/>
    <property type="match status" value="1"/>
</dbReference>
<evidence type="ECO:0000256" key="1">
    <source>
        <dbReference type="ARBA" id="ARBA00000077"/>
    </source>
</evidence>
<evidence type="ECO:0000256" key="6">
    <source>
        <dbReference type="ARBA" id="ARBA00007383"/>
    </source>
</evidence>
<keyword evidence="10 14" id="KW-0255">Endonuclease</keyword>
<dbReference type="InterPro" id="IPR024567">
    <property type="entry name" value="RNase_HII/HIII_dom"/>
</dbReference>
<feature type="domain" description="RNase H type-2" evidence="16">
    <location>
        <begin position="1"/>
        <end position="210"/>
    </location>
</feature>
<dbReference type="Proteomes" id="UP000830729">
    <property type="component" value="Chromosome"/>
</dbReference>
<dbReference type="GO" id="GO:0005737">
    <property type="term" value="C:cytoplasm"/>
    <property type="evidence" value="ECO:0007669"/>
    <property type="project" value="UniProtKB-SubCell"/>
</dbReference>
<dbReference type="AlphaFoldDB" id="A0A8U0HZ09"/>
<dbReference type="FunFam" id="1.10.10.460:FF:000001">
    <property type="entry name" value="Ribonuclease"/>
    <property type="match status" value="1"/>
</dbReference>
<gene>
    <name evidence="17" type="primary">rnhB</name>
    <name evidence="17" type="ORF">M0R89_04150</name>
</gene>
<evidence type="ECO:0000259" key="16">
    <source>
        <dbReference type="PROSITE" id="PS51975"/>
    </source>
</evidence>
<keyword evidence="9" id="KW-0479">Metal-binding</keyword>
<dbReference type="Gene3D" id="3.30.420.10">
    <property type="entry name" value="Ribonuclease H-like superfamily/Ribonuclease H"/>
    <property type="match status" value="1"/>
</dbReference>
<dbReference type="SUPFAM" id="SSF53098">
    <property type="entry name" value="Ribonuclease H-like"/>
    <property type="match status" value="1"/>
</dbReference>
<dbReference type="InterPro" id="IPR012337">
    <property type="entry name" value="RNaseH-like_sf"/>
</dbReference>
<evidence type="ECO:0000256" key="10">
    <source>
        <dbReference type="ARBA" id="ARBA00022759"/>
    </source>
</evidence>
<dbReference type="GO" id="GO:0003723">
    <property type="term" value="F:RNA binding"/>
    <property type="evidence" value="ECO:0007669"/>
    <property type="project" value="UniProtKB-UniRule"/>
</dbReference>
<evidence type="ECO:0000256" key="11">
    <source>
        <dbReference type="ARBA" id="ARBA00022801"/>
    </source>
</evidence>
<dbReference type="Pfam" id="PF01351">
    <property type="entry name" value="RNase_HII"/>
    <property type="match status" value="1"/>
</dbReference>
<dbReference type="GO" id="GO:0046872">
    <property type="term" value="F:metal ion binding"/>
    <property type="evidence" value="ECO:0007669"/>
    <property type="project" value="UniProtKB-KW"/>
</dbReference>
<comment type="function">
    <text evidence="4 14">Endonuclease that specifically degrades the RNA of RNA-DNA hybrids.</text>
</comment>
<dbReference type="Gene3D" id="1.10.10.460">
    <property type="entry name" value="Ribonuclease hii. Domain 2"/>
    <property type="match status" value="1"/>
</dbReference>
<comment type="cofactor">
    <cofactor evidence="2">
        <name>Mn(2+)</name>
        <dbReference type="ChEBI" id="CHEBI:29035"/>
    </cofactor>
</comment>
<dbReference type="GO" id="GO:0043137">
    <property type="term" value="P:DNA replication, removal of RNA primer"/>
    <property type="evidence" value="ECO:0007669"/>
    <property type="project" value="TreeGrafter"/>
</dbReference>
<protein>
    <recommendedName>
        <fullName evidence="14">Ribonuclease</fullName>
        <ecNumber evidence="14">3.1.26.4</ecNumber>
    </recommendedName>
</protein>
<dbReference type="InterPro" id="IPR004649">
    <property type="entry name" value="RNase_H2_suA"/>
</dbReference>
<comment type="similarity">
    <text evidence="6 14">Belongs to the RNase HII family.</text>
</comment>
<evidence type="ECO:0000313" key="17">
    <source>
        <dbReference type="EMBL" id="UPV76280.1"/>
    </source>
</evidence>
<evidence type="ECO:0000256" key="15">
    <source>
        <dbReference type="SAM" id="MobiDB-lite"/>
    </source>
</evidence>
<dbReference type="GO" id="GO:0004523">
    <property type="term" value="F:RNA-DNA hybrid ribonuclease activity"/>
    <property type="evidence" value="ECO:0007669"/>
    <property type="project" value="UniProtKB-UniRule"/>
</dbReference>
<proteinExistence type="inferred from homology"/>
<dbReference type="PANTHER" id="PTHR10954:SF23">
    <property type="entry name" value="RIBONUCLEASE"/>
    <property type="match status" value="1"/>
</dbReference>
<comment type="subcellular location">
    <subcellularLocation>
        <location evidence="5">Cytoplasm</location>
    </subcellularLocation>
</comment>
<keyword evidence="11 14" id="KW-0378">Hydrolase</keyword>
<keyword evidence="7" id="KW-0963">Cytoplasm</keyword>
<dbReference type="GO" id="GO:0032299">
    <property type="term" value="C:ribonuclease H2 complex"/>
    <property type="evidence" value="ECO:0007669"/>
    <property type="project" value="TreeGrafter"/>
</dbReference>
<evidence type="ECO:0000256" key="3">
    <source>
        <dbReference type="ARBA" id="ARBA00001946"/>
    </source>
</evidence>
<sequence length="216" mass="22548">MFAAAVRVADPADLPAGIDDSKNVAPERREEIAAELRADESVAVGVAEIPVERIDGEEDMNTLTVAAHAEAVANVLEADGAEGVARDGGGHPEGVADAGDTSEERFARRVADRVPEDVSVTAEHGADETYAAVGAASIVAKVERDAHVAALAEAYAEEYGPPLDELGSGYPSDPTTREFLEAFVAERGELPDCARRSWSTCEDVLAAAEQSGLGDF</sequence>
<keyword evidence="12" id="KW-0464">Manganese</keyword>
<keyword evidence="8 14" id="KW-0540">Nuclease</keyword>
<evidence type="ECO:0000256" key="9">
    <source>
        <dbReference type="ARBA" id="ARBA00022723"/>
    </source>
</evidence>
<dbReference type="InterPro" id="IPR001352">
    <property type="entry name" value="RNase_HII/HIII"/>
</dbReference>
<evidence type="ECO:0000256" key="8">
    <source>
        <dbReference type="ARBA" id="ARBA00022722"/>
    </source>
</evidence>
<feature type="region of interest" description="Disordered" evidence="15">
    <location>
        <begin position="82"/>
        <end position="103"/>
    </location>
</feature>
<dbReference type="KEGG" id="halx:M0R89_04150"/>
<evidence type="ECO:0000256" key="4">
    <source>
        <dbReference type="ARBA" id="ARBA00004065"/>
    </source>
</evidence>
<dbReference type="EC" id="3.1.26.4" evidence="14"/>
<evidence type="ECO:0000256" key="5">
    <source>
        <dbReference type="ARBA" id="ARBA00004496"/>
    </source>
</evidence>
<evidence type="ECO:0000256" key="2">
    <source>
        <dbReference type="ARBA" id="ARBA00001936"/>
    </source>
</evidence>
<evidence type="ECO:0000313" key="18">
    <source>
        <dbReference type="Proteomes" id="UP000830729"/>
    </source>
</evidence>
<evidence type="ECO:0000256" key="7">
    <source>
        <dbReference type="ARBA" id="ARBA00022490"/>
    </source>
</evidence>
<dbReference type="EMBL" id="CP096659">
    <property type="protein sequence ID" value="UPV76280.1"/>
    <property type="molecule type" value="Genomic_DNA"/>
</dbReference>
<evidence type="ECO:0000256" key="14">
    <source>
        <dbReference type="RuleBase" id="RU003515"/>
    </source>
</evidence>
<keyword evidence="18" id="KW-1185">Reference proteome</keyword>
<comment type="cofactor">
    <cofactor evidence="3">
        <name>Mg(2+)</name>
        <dbReference type="ChEBI" id="CHEBI:18420"/>
    </cofactor>
</comment>
<dbReference type="GO" id="GO:0006298">
    <property type="term" value="P:mismatch repair"/>
    <property type="evidence" value="ECO:0007669"/>
    <property type="project" value="TreeGrafter"/>
</dbReference>
<accession>A0A8U0HZ09</accession>
<name>A0A8U0HZ09_9EURY</name>
<evidence type="ECO:0000256" key="12">
    <source>
        <dbReference type="ARBA" id="ARBA00023211"/>
    </source>
</evidence>
<evidence type="ECO:0000256" key="13">
    <source>
        <dbReference type="PROSITE-ProRule" id="PRU01319"/>
    </source>
</evidence>
<reference evidence="17 18" key="1">
    <citation type="submission" date="2022-04" db="EMBL/GenBank/DDBJ databases">
        <title>Diverse halophilic archaea isolated from saline environments.</title>
        <authorList>
            <person name="Cui H.-L."/>
        </authorList>
    </citation>
    <scope>NUCLEOTIDE SEQUENCE [LARGE SCALE GENOMIC DNA]</scope>
    <source>
        <strain evidence="17 18">XZYJT49</strain>
    </source>
</reference>
<dbReference type="PROSITE" id="PS51975">
    <property type="entry name" value="RNASE_H_2"/>
    <property type="match status" value="1"/>
</dbReference>
<organism evidence="17 18">
    <name type="scientific">Halorussus limi</name>
    <dbReference type="NCBI Taxonomy" id="2938695"/>
    <lineage>
        <taxon>Archaea</taxon>
        <taxon>Methanobacteriati</taxon>
        <taxon>Methanobacteriota</taxon>
        <taxon>Stenosarchaea group</taxon>
        <taxon>Halobacteria</taxon>
        <taxon>Halobacteriales</taxon>
        <taxon>Haladaptataceae</taxon>
        <taxon>Halorussus</taxon>
    </lineage>
</organism>
<dbReference type="NCBIfam" id="TIGR00729">
    <property type="entry name" value="ribonuclease HII"/>
    <property type="match status" value="1"/>
</dbReference>
<comment type="catalytic activity">
    <reaction evidence="1 14">
        <text>Endonucleolytic cleavage to 5'-phosphomonoester.</text>
        <dbReference type="EC" id="3.1.26.4"/>
    </reaction>
</comment>
<dbReference type="InterPro" id="IPR036397">
    <property type="entry name" value="RNaseH_sf"/>
</dbReference>
<comment type="caution">
    <text evidence="13">Lacks conserved residue(s) required for the propagation of feature annotation.</text>
</comment>
<dbReference type="InterPro" id="IPR023160">
    <property type="entry name" value="RNase_HII_hlx-loop-hlx_cap_dom"/>
</dbReference>